<dbReference type="PROSITE" id="PS50850">
    <property type="entry name" value="MFS"/>
    <property type="match status" value="1"/>
</dbReference>
<name>A0A5M3ZBE4_ASPTE</name>
<dbReference type="VEuPathDB" id="FungiDB:ATEG_08353"/>
<feature type="transmembrane region" description="Helical" evidence="6">
    <location>
        <begin position="547"/>
        <end position="568"/>
    </location>
</feature>
<dbReference type="PANTHER" id="PTHR23507:SF40">
    <property type="entry name" value="TETRACYCLINE-EFFLUX TRANSPORTER"/>
    <property type="match status" value="1"/>
</dbReference>
<feature type="transmembrane region" description="Helical" evidence="6">
    <location>
        <begin position="254"/>
        <end position="277"/>
    </location>
</feature>
<dbReference type="Pfam" id="PF07690">
    <property type="entry name" value="MFS_1"/>
    <property type="match status" value="1"/>
</dbReference>
<dbReference type="Proteomes" id="UP000452235">
    <property type="component" value="Unassembled WGS sequence"/>
</dbReference>
<dbReference type="PANTHER" id="PTHR23507">
    <property type="entry name" value="ZGC:174356"/>
    <property type="match status" value="1"/>
</dbReference>
<dbReference type="Gene3D" id="1.20.1250.20">
    <property type="entry name" value="MFS general substrate transporter like domains"/>
    <property type="match status" value="1"/>
</dbReference>
<dbReference type="GO" id="GO:0016020">
    <property type="term" value="C:membrane"/>
    <property type="evidence" value="ECO:0007669"/>
    <property type="project" value="UniProtKB-SubCell"/>
</dbReference>
<proteinExistence type="predicted"/>
<protein>
    <submittedName>
        <fullName evidence="7">MFS transporter</fullName>
    </submittedName>
</protein>
<evidence type="ECO:0000256" key="5">
    <source>
        <dbReference type="SAM" id="MobiDB-lite"/>
    </source>
</evidence>
<feature type="transmembrane region" description="Helical" evidence="6">
    <location>
        <begin position="87"/>
        <end position="106"/>
    </location>
</feature>
<keyword evidence="4 6" id="KW-0472">Membrane</keyword>
<keyword evidence="2 6" id="KW-0812">Transmembrane</keyword>
<dbReference type="InterPro" id="IPR036259">
    <property type="entry name" value="MFS_trans_sf"/>
</dbReference>
<evidence type="ECO:0000256" key="4">
    <source>
        <dbReference type="ARBA" id="ARBA00023136"/>
    </source>
</evidence>
<reference evidence="7 8" key="1">
    <citation type="submission" date="2020-01" db="EMBL/GenBank/DDBJ databases">
        <title>Aspergillus terreus IFO 6365 whole genome shotgun sequence.</title>
        <authorList>
            <person name="Kanamasa S."/>
            <person name="Takahashi H."/>
        </authorList>
    </citation>
    <scope>NUCLEOTIDE SEQUENCE [LARGE SCALE GENOMIC DNA]</scope>
    <source>
        <strain evidence="7 8">IFO 6365</strain>
    </source>
</reference>
<evidence type="ECO:0000313" key="8">
    <source>
        <dbReference type="Proteomes" id="UP000452235"/>
    </source>
</evidence>
<evidence type="ECO:0000256" key="3">
    <source>
        <dbReference type="ARBA" id="ARBA00022989"/>
    </source>
</evidence>
<dbReference type="EMBL" id="BLJY01000012">
    <property type="protein sequence ID" value="GFF20575.1"/>
    <property type="molecule type" value="Genomic_DNA"/>
</dbReference>
<evidence type="ECO:0000313" key="7">
    <source>
        <dbReference type="EMBL" id="GFF20575.1"/>
    </source>
</evidence>
<dbReference type="AlphaFoldDB" id="A0A5M3ZBE4"/>
<dbReference type="SUPFAM" id="SSF103473">
    <property type="entry name" value="MFS general substrate transporter"/>
    <property type="match status" value="1"/>
</dbReference>
<evidence type="ECO:0000256" key="6">
    <source>
        <dbReference type="SAM" id="Phobius"/>
    </source>
</evidence>
<keyword evidence="8" id="KW-1185">Reference proteome</keyword>
<feature type="transmembrane region" description="Helical" evidence="6">
    <location>
        <begin position="376"/>
        <end position="401"/>
    </location>
</feature>
<organism evidence="7 8">
    <name type="scientific">Aspergillus terreus</name>
    <dbReference type="NCBI Taxonomy" id="33178"/>
    <lineage>
        <taxon>Eukaryota</taxon>
        <taxon>Fungi</taxon>
        <taxon>Dikarya</taxon>
        <taxon>Ascomycota</taxon>
        <taxon>Pezizomycotina</taxon>
        <taxon>Eurotiomycetes</taxon>
        <taxon>Eurotiomycetidae</taxon>
        <taxon>Eurotiales</taxon>
        <taxon>Aspergillaceae</taxon>
        <taxon>Aspergillus</taxon>
        <taxon>Aspergillus subgen. Circumdati</taxon>
    </lineage>
</organism>
<feature type="compositionally biased region" description="Basic and acidic residues" evidence="5">
    <location>
        <begin position="32"/>
        <end position="47"/>
    </location>
</feature>
<feature type="transmembrane region" description="Helical" evidence="6">
    <location>
        <begin position="283"/>
        <end position="305"/>
    </location>
</feature>
<dbReference type="InterPro" id="IPR020846">
    <property type="entry name" value="MFS_dom"/>
</dbReference>
<feature type="transmembrane region" description="Helical" evidence="6">
    <location>
        <begin position="219"/>
        <end position="242"/>
    </location>
</feature>
<keyword evidence="3 6" id="KW-1133">Transmembrane helix</keyword>
<feature type="transmembrane region" description="Helical" evidence="6">
    <location>
        <begin position="188"/>
        <end position="207"/>
    </location>
</feature>
<feature type="transmembrane region" description="Helical" evidence="6">
    <location>
        <begin position="481"/>
        <end position="499"/>
    </location>
</feature>
<sequence length="604" mass="65794">METEASLAANRDIDAQLRPRTTVSRHNRHPPPSRDDTRDTLQMHNNERTPLLPRSGGDPDLTDCDPSQDGADETPSASLPSWRRPSVLWLFPFLLLYMLSFGGPVVPKINLMISMICRDYMQKRAEVDPGFTYLPVIIGQDNPQCQIPEVQSLVSRFQLIFNLVAGILSALVSPRLGRLSDRYGRTRIIALSALGTLFAEANVLLVAANQEEMSVNMLLLSAIIDGLGGSFTTVLALATSYASDCTSSKKRSVAFGYLHGCVFIGVAAGPLLVAFLIKSTGTILSVFYAAVALNAVFFLALLFFIPESLSKERQHNAREKRRVRHANKEKTRWFALQRWNPKRIVTPLTLLYPPVGRPSTLFPYPGGATSAIRRNILLLCAIDTVIFGLAMGAGQIVIIYAEYMFGWGNIESSLYISLVCFVRVFNLFAVLPAVSWAFRKQQVGDHEIPGSDMLDVVLIRVSMLLDLVGHAGYALSKDSGVMVFSGVVAALGGMGSPVLQSSLTKHVPHERIGQILGLKGLLHALSRVVAPTACSLIYSVTVAKLPQAVFVCLAGIYLLVLGCSFFIIPHASLPGTSTDDDGHAEPDQDGEEVDTLLRESTGTL</sequence>
<accession>A0A5M3ZBE4</accession>
<gene>
    <name evidence="7" type="ORF">ATEIFO6365_0012033100</name>
</gene>
<evidence type="ECO:0000256" key="1">
    <source>
        <dbReference type="ARBA" id="ARBA00004141"/>
    </source>
</evidence>
<evidence type="ECO:0000256" key="2">
    <source>
        <dbReference type="ARBA" id="ARBA00022692"/>
    </source>
</evidence>
<feature type="transmembrane region" description="Helical" evidence="6">
    <location>
        <begin position="413"/>
        <end position="436"/>
    </location>
</feature>
<dbReference type="GO" id="GO:0022857">
    <property type="term" value="F:transmembrane transporter activity"/>
    <property type="evidence" value="ECO:0007669"/>
    <property type="project" value="InterPro"/>
</dbReference>
<comment type="caution">
    <text evidence="7">The sequence shown here is derived from an EMBL/GenBank/DDBJ whole genome shotgun (WGS) entry which is preliminary data.</text>
</comment>
<feature type="region of interest" description="Disordered" evidence="5">
    <location>
        <begin position="1"/>
        <end position="80"/>
    </location>
</feature>
<dbReference type="OrthoDB" id="3026777at2759"/>
<dbReference type="InterPro" id="IPR011701">
    <property type="entry name" value="MFS"/>
</dbReference>
<feature type="transmembrane region" description="Helical" evidence="6">
    <location>
        <begin position="520"/>
        <end position="541"/>
    </location>
</feature>
<feature type="region of interest" description="Disordered" evidence="5">
    <location>
        <begin position="577"/>
        <end position="604"/>
    </location>
</feature>
<comment type="subcellular location">
    <subcellularLocation>
        <location evidence="1">Membrane</location>
        <topology evidence="1">Multi-pass membrane protein</topology>
    </subcellularLocation>
</comment>